<dbReference type="InterPro" id="IPR051872">
    <property type="entry name" value="Cytochrome_b5/Flavoprotein_Rdt"/>
</dbReference>
<gene>
    <name evidence="6" type="ORF">ECU01_1115</name>
</gene>
<sequence length="94" mass="10756">MDLIRWSREKHRDPSFAPLTADEVSKHNRSDDCWIIMDGVVYDVTDFLRLHPGGVDTIMEYAGKDCTDAFNQAHGYINKNELLFNSIVGVVVER</sequence>
<dbReference type="PROSITE" id="PS00191">
    <property type="entry name" value="CYTOCHROME_B5_1"/>
    <property type="match status" value="1"/>
</dbReference>
<dbReference type="PANTHER" id="PTHR46237">
    <property type="entry name" value="CYTOCHROME B5 REDUCTASE 4 FAMILY MEMBER"/>
    <property type="match status" value="1"/>
</dbReference>
<dbReference type="VEuPathDB" id="MicrosporidiaDB:ECU01_1115"/>
<dbReference type="GO" id="GO:0046872">
    <property type="term" value="F:metal ion binding"/>
    <property type="evidence" value="ECO:0007669"/>
    <property type="project" value="UniProtKB-UniRule"/>
</dbReference>
<dbReference type="InterPro" id="IPR018506">
    <property type="entry name" value="Cyt_B5_heme-BS"/>
</dbReference>
<dbReference type="PROSITE" id="PS50255">
    <property type="entry name" value="CYTOCHROME_B5_2"/>
    <property type="match status" value="1"/>
</dbReference>
<accession>M1K9X0</accession>
<dbReference type="VEuPathDB" id="MicrosporidiaDB:AEWR_010970"/>
<dbReference type="VEuPathDB" id="MicrosporidiaDB:M970_010970"/>
<dbReference type="Pfam" id="PF00173">
    <property type="entry name" value="Cyt-b5"/>
    <property type="match status" value="1"/>
</dbReference>
<dbReference type="Gene3D" id="3.10.120.10">
    <property type="entry name" value="Cytochrome b5-like heme/steroid binding domain"/>
    <property type="match status" value="1"/>
</dbReference>
<keyword evidence="2 4" id="KW-0479">Metal-binding</keyword>
<feature type="domain" description="Cytochrome b5 heme-binding" evidence="5">
    <location>
        <begin position="16"/>
        <end position="92"/>
    </location>
</feature>
<evidence type="ECO:0000256" key="1">
    <source>
        <dbReference type="ARBA" id="ARBA00022617"/>
    </source>
</evidence>
<evidence type="ECO:0000259" key="5">
    <source>
        <dbReference type="PROSITE" id="PS50255"/>
    </source>
</evidence>
<dbReference type="VEuPathDB" id="MicrosporidiaDB:AEWD_010970"/>
<comment type="similarity">
    <text evidence="4">Belongs to the cytochrome b5 family.</text>
</comment>
<dbReference type="AlphaFoldDB" id="M1K9X0"/>
<organism evidence="6">
    <name type="scientific">Encephalitozoon cuniculi</name>
    <name type="common">Microsporidian parasite</name>
    <dbReference type="NCBI Taxonomy" id="6035"/>
    <lineage>
        <taxon>Eukaryota</taxon>
        <taxon>Fungi</taxon>
        <taxon>Fungi incertae sedis</taxon>
        <taxon>Microsporidia</taxon>
        <taxon>Unikaryonidae</taxon>
        <taxon>Encephalitozoon</taxon>
    </lineage>
</organism>
<dbReference type="GO" id="GO:0020037">
    <property type="term" value="F:heme binding"/>
    <property type="evidence" value="ECO:0007669"/>
    <property type="project" value="UniProtKB-UniRule"/>
</dbReference>
<dbReference type="InterPro" id="IPR001199">
    <property type="entry name" value="Cyt_B5-like_heme/steroid-bd"/>
</dbReference>
<proteinExistence type="inferred from homology"/>
<name>M1K9X0_ENCCN</name>
<evidence type="ECO:0000256" key="3">
    <source>
        <dbReference type="ARBA" id="ARBA00023004"/>
    </source>
</evidence>
<dbReference type="PRINTS" id="PR00363">
    <property type="entry name" value="CYTOCHROMEB5"/>
</dbReference>
<evidence type="ECO:0000256" key="2">
    <source>
        <dbReference type="ARBA" id="ARBA00022723"/>
    </source>
</evidence>
<protein>
    <recommendedName>
        <fullName evidence="5">Cytochrome b5 heme-binding domain-containing protein</fullName>
    </recommendedName>
</protein>
<dbReference type="SMART" id="SM01117">
    <property type="entry name" value="Cyt-b5"/>
    <property type="match status" value="1"/>
</dbReference>
<dbReference type="InterPro" id="IPR036400">
    <property type="entry name" value="Cyt_B5-like_heme/steroid_sf"/>
</dbReference>
<dbReference type="GO" id="GO:0004128">
    <property type="term" value="F:cytochrome-b5 reductase activity, acting on NAD(P)H"/>
    <property type="evidence" value="ECO:0007669"/>
    <property type="project" value="TreeGrafter"/>
</dbReference>
<dbReference type="PANTHER" id="PTHR46237:SF1">
    <property type="entry name" value="CYTOCHROME B5 REDUCTASE 4"/>
    <property type="match status" value="1"/>
</dbReference>
<dbReference type="EMBL" id="KC513612">
    <property type="protein sequence ID" value="AGE96122.1"/>
    <property type="molecule type" value="Genomic_DNA"/>
</dbReference>
<evidence type="ECO:0000256" key="4">
    <source>
        <dbReference type="RuleBase" id="RU362121"/>
    </source>
</evidence>
<dbReference type="FunFam" id="3.10.120.10:FF:000007">
    <property type="entry name" value="Sulfite oxidase, mitochondrial"/>
    <property type="match status" value="1"/>
</dbReference>
<keyword evidence="3 4" id="KW-0408">Iron</keyword>
<evidence type="ECO:0000313" key="6">
    <source>
        <dbReference type="EMBL" id="AGE96122.1"/>
    </source>
</evidence>
<dbReference type="GO" id="GO:0005737">
    <property type="term" value="C:cytoplasm"/>
    <property type="evidence" value="ECO:0007669"/>
    <property type="project" value="TreeGrafter"/>
</dbReference>
<reference evidence="6" key="1">
    <citation type="journal article" date="2013" name="Eukaryot. Cell">
        <title>Extremely Reduced Levels of Heterozygosity in the Vertebrate Pathogen Encephalitozoon cuniculi.</title>
        <authorList>
            <person name="Selman M."/>
            <person name="Sak B."/>
            <person name="Kvac M."/>
            <person name="Farinelli L."/>
            <person name="Weiss L.M."/>
            <person name="Corradi N."/>
        </authorList>
    </citation>
    <scope>NUCLEOTIDE SEQUENCE</scope>
</reference>
<dbReference type="VEuPathDB" id="MicrosporidiaDB:AEWQ_010940"/>
<dbReference type="SUPFAM" id="SSF55856">
    <property type="entry name" value="Cytochrome b5-like heme/steroid binding domain"/>
    <property type="match status" value="1"/>
</dbReference>
<keyword evidence="1 4" id="KW-0349">Heme</keyword>